<gene>
    <name evidence="2" type="ORF">KF715C_pC810</name>
</gene>
<keyword evidence="1" id="KW-0472">Membrane</keyword>
<proteinExistence type="predicted"/>
<reference evidence="2 3" key="1">
    <citation type="submission" date="2015-11" db="EMBL/GenBank/DDBJ databases">
        <title>Complete genome sequencing of a biphenyl-degrading bacterium, Pseudomonas putida KF715 (=NBRC110667).</title>
        <authorList>
            <person name="Suenaga H."/>
            <person name="Fujihara N."/>
            <person name="Watanabe T."/>
            <person name="Hirose J."/>
            <person name="Kimura N."/>
            <person name="Yamazoe A."/>
            <person name="Hosoyama A."/>
            <person name="Shimodaira J."/>
            <person name="Furukawa K."/>
        </authorList>
    </citation>
    <scope>NUCLEOTIDE SEQUENCE [LARGE SCALE GENOMIC DNA]</scope>
    <source>
        <strain evidence="2 3">KF715</strain>
        <plasmid evidence="3">Plasmid pkf715c dna</plasmid>
    </source>
</reference>
<geneLocation type="plasmid" evidence="3">
    <name>pkf715c dna</name>
</geneLocation>
<feature type="transmembrane region" description="Helical" evidence="1">
    <location>
        <begin position="52"/>
        <end position="74"/>
    </location>
</feature>
<keyword evidence="2" id="KW-0804">Transcription</keyword>
<dbReference type="RefSeq" id="WP_096427228.1">
    <property type="nucleotide sequence ID" value="NZ_AP015032.1"/>
</dbReference>
<evidence type="ECO:0000313" key="2">
    <source>
        <dbReference type="EMBL" id="BAW27514.1"/>
    </source>
</evidence>
<evidence type="ECO:0000256" key="1">
    <source>
        <dbReference type="SAM" id="Phobius"/>
    </source>
</evidence>
<name>A0A1L7NPZ2_PSEPU</name>
<dbReference type="EMBL" id="AP015032">
    <property type="protein sequence ID" value="BAW27514.1"/>
    <property type="molecule type" value="Genomic_DNA"/>
</dbReference>
<keyword evidence="2" id="KW-0240">DNA-directed RNA polymerase</keyword>
<keyword evidence="2" id="KW-0614">Plasmid</keyword>
<keyword evidence="1" id="KW-0812">Transmembrane</keyword>
<dbReference type="GO" id="GO:0000428">
    <property type="term" value="C:DNA-directed RNA polymerase complex"/>
    <property type="evidence" value="ECO:0007669"/>
    <property type="project" value="UniProtKB-KW"/>
</dbReference>
<evidence type="ECO:0000313" key="3">
    <source>
        <dbReference type="Proteomes" id="UP000218731"/>
    </source>
</evidence>
<keyword evidence="1" id="KW-1133">Transmembrane helix</keyword>
<accession>A0A1L7NPZ2</accession>
<sequence length="85" mass="9673">MVTASQVIDSIMVLYLGGCAIALAWLMLRRVFTAEHWHQVREIQQQSGLSPGLTAVMVINAIIYTVLRWPAILVRHIRYRLRGAQ</sequence>
<dbReference type="AlphaFoldDB" id="A0A1L7NPZ2"/>
<dbReference type="Proteomes" id="UP000218731">
    <property type="component" value="Plasmid pKF715C"/>
</dbReference>
<feature type="transmembrane region" description="Helical" evidence="1">
    <location>
        <begin position="12"/>
        <end position="32"/>
    </location>
</feature>
<organism evidence="2 3">
    <name type="scientific">Pseudomonas putida</name>
    <name type="common">Arthrobacter siderocapsulatus</name>
    <dbReference type="NCBI Taxonomy" id="303"/>
    <lineage>
        <taxon>Bacteria</taxon>
        <taxon>Pseudomonadati</taxon>
        <taxon>Pseudomonadota</taxon>
        <taxon>Gammaproteobacteria</taxon>
        <taxon>Pseudomonadales</taxon>
        <taxon>Pseudomonadaceae</taxon>
        <taxon>Pseudomonas</taxon>
    </lineage>
</organism>
<protein>
    <submittedName>
        <fullName evidence="2">DNA-directed RNA polymerase subunit beta</fullName>
    </submittedName>
</protein>